<accession>D0LLI7</accession>
<dbReference type="eggNOG" id="COG0860">
    <property type="taxonomic scope" value="Bacteria"/>
</dbReference>
<dbReference type="RefSeq" id="WP_012825831.1">
    <property type="nucleotide sequence ID" value="NC_013440.1"/>
</dbReference>
<dbReference type="OrthoDB" id="9806267at2"/>
<reference evidence="6 7" key="1">
    <citation type="journal article" date="2010" name="Stand. Genomic Sci.">
        <title>Complete genome sequence of Haliangium ochraceum type strain (SMP-2).</title>
        <authorList>
            <consortium name="US DOE Joint Genome Institute (JGI-PGF)"/>
            <person name="Ivanova N."/>
            <person name="Daum C."/>
            <person name="Lang E."/>
            <person name="Abt B."/>
            <person name="Kopitz M."/>
            <person name="Saunders E."/>
            <person name="Lapidus A."/>
            <person name="Lucas S."/>
            <person name="Glavina Del Rio T."/>
            <person name="Nolan M."/>
            <person name="Tice H."/>
            <person name="Copeland A."/>
            <person name="Cheng J.F."/>
            <person name="Chen F."/>
            <person name="Bruce D."/>
            <person name="Goodwin L."/>
            <person name="Pitluck S."/>
            <person name="Mavromatis K."/>
            <person name="Pati A."/>
            <person name="Mikhailova N."/>
            <person name="Chen A."/>
            <person name="Palaniappan K."/>
            <person name="Land M."/>
            <person name="Hauser L."/>
            <person name="Chang Y.J."/>
            <person name="Jeffries C.D."/>
            <person name="Detter J.C."/>
            <person name="Brettin T."/>
            <person name="Rohde M."/>
            <person name="Goker M."/>
            <person name="Bristow J."/>
            <person name="Markowitz V."/>
            <person name="Eisen J.A."/>
            <person name="Hugenholtz P."/>
            <person name="Kyrpides N.C."/>
            <person name="Klenk H.P."/>
        </authorList>
    </citation>
    <scope>NUCLEOTIDE SEQUENCE [LARGE SCALE GENOMIC DNA]</scope>
    <source>
        <strain evidence="7">DSM 14365 / CIP 107738 / JCM 11303 / AJ 13395 / SMP-2</strain>
    </source>
</reference>
<dbReference type="Gene3D" id="3.40.630.40">
    <property type="entry name" value="Zn-dependent exopeptidases"/>
    <property type="match status" value="1"/>
</dbReference>
<feature type="signal peptide" evidence="4">
    <location>
        <begin position="1"/>
        <end position="20"/>
    </location>
</feature>
<dbReference type="GO" id="GO:0008745">
    <property type="term" value="F:N-acetylmuramoyl-L-alanine amidase activity"/>
    <property type="evidence" value="ECO:0007669"/>
    <property type="project" value="UniProtKB-EC"/>
</dbReference>
<comment type="catalytic activity">
    <reaction evidence="1">
        <text>Hydrolyzes the link between N-acetylmuramoyl residues and L-amino acid residues in certain cell-wall glycopeptides.</text>
        <dbReference type="EC" id="3.5.1.28"/>
    </reaction>
</comment>
<dbReference type="AlphaFoldDB" id="D0LLI7"/>
<sequence>MMRNMSAALLVLAVLGGTLAVPSRAAAEPAPVAPLVVIDPGHGGTNSGAPGAVPGLHEKQVTLAIARLLWRELSERGYRVVLTRDRDIYLTLRQRVRLANRVGADVFLSIHANATPSHDRRGYETFVLPPSAVDVDSRALRLGDGPVRAGVDHDTALLLDDLERGAALESAAALAAAVQTQMRAVRGPEGDRGVRQGAMDVLMGATMPAVLIEVGFIDHPVEGHELASAAVRKRIARALADAVSEVVPVVAGADGDGAAAAVADEIAAADAGS</sequence>
<dbReference type="Proteomes" id="UP000001880">
    <property type="component" value="Chromosome"/>
</dbReference>
<dbReference type="EMBL" id="CP001804">
    <property type="protein sequence ID" value="ACY13204.1"/>
    <property type="molecule type" value="Genomic_DNA"/>
</dbReference>
<dbReference type="PANTHER" id="PTHR30404:SF0">
    <property type="entry name" value="N-ACETYLMURAMOYL-L-ALANINE AMIDASE AMIC"/>
    <property type="match status" value="1"/>
</dbReference>
<gene>
    <name evidence="6" type="ordered locus">Hoch_0566</name>
</gene>
<dbReference type="STRING" id="502025.Hoch_0566"/>
<evidence type="ECO:0000313" key="6">
    <source>
        <dbReference type="EMBL" id="ACY13204.1"/>
    </source>
</evidence>
<evidence type="ECO:0000256" key="2">
    <source>
        <dbReference type="ARBA" id="ARBA00011901"/>
    </source>
</evidence>
<evidence type="ECO:0000256" key="1">
    <source>
        <dbReference type="ARBA" id="ARBA00001561"/>
    </source>
</evidence>
<dbReference type="GO" id="GO:0009253">
    <property type="term" value="P:peptidoglycan catabolic process"/>
    <property type="evidence" value="ECO:0007669"/>
    <property type="project" value="InterPro"/>
</dbReference>
<name>D0LLI7_HALO1</name>
<dbReference type="SMART" id="SM00646">
    <property type="entry name" value="Ami_3"/>
    <property type="match status" value="1"/>
</dbReference>
<dbReference type="PANTHER" id="PTHR30404">
    <property type="entry name" value="N-ACETYLMURAMOYL-L-ALANINE AMIDASE"/>
    <property type="match status" value="1"/>
</dbReference>
<evidence type="ECO:0000256" key="4">
    <source>
        <dbReference type="SAM" id="SignalP"/>
    </source>
</evidence>
<evidence type="ECO:0000313" key="7">
    <source>
        <dbReference type="Proteomes" id="UP000001880"/>
    </source>
</evidence>
<protein>
    <recommendedName>
        <fullName evidence="2">N-acetylmuramoyl-L-alanine amidase</fullName>
        <ecNumber evidence="2">3.5.1.28</ecNumber>
    </recommendedName>
</protein>
<organism evidence="6 7">
    <name type="scientific">Haliangium ochraceum (strain DSM 14365 / JCM 11303 / SMP-2)</name>
    <dbReference type="NCBI Taxonomy" id="502025"/>
    <lineage>
        <taxon>Bacteria</taxon>
        <taxon>Pseudomonadati</taxon>
        <taxon>Myxococcota</taxon>
        <taxon>Polyangia</taxon>
        <taxon>Haliangiales</taxon>
        <taxon>Kofleriaceae</taxon>
        <taxon>Haliangium</taxon>
    </lineage>
</organism>
<dbReference type="SUPFAM" id="SSF53187">
    <property type="entry name" value="Zn-dependent exopeptidases"/>
    <property type="match status" value="1"/>
</dbReference>
<dbReference type="KEGG" id="hoh:Hoch_0566"/>
<evidence type="ECO:0000259" key="5">
    <source>
        <dbReference type="SMART" id="SM00646"/>
    </source>
</evidence>
<dbReference type="CDD" id="cd02696">
    <property type="entry name" value="MurNAc-LAA"/>
    <property type="match status" value="1"/>
</dbReference>
<dbReference type="InterPro" id="IPR002508">
    <property type="entry name" value="MurNAc-LAA_cat"/>
</dbReference>
<keyword evidence="3 6" id="KW-0378">Hydrolase</keyword>
<dbReference type="GO" id="GO:0030288">
    <property type="term" value="C:outer membrane-bounded periplasmic space"/>
    <property type="evidence" value="ECO:0007669"/>
    <property type="project" value="TreeGrafter"/>
</dbReference>
<feature type="domain" description="MurNAc-LAA" evidence="5">
    <location>
        <begin position="96"/>
        <end position="244"/>
    </location>
</feature>
<feature type="chain" id="PRO_5003010237" description="N-acetylmuramoyl-L-alanine amidase" evidence="4">
    <location>
        <begin position="21"/>
        <end position="273"/>
    </location>
</feature>
<dbReference type="Pfam" id="PF01520">
    <property type="entry name" value="Amidase_3"/>
    <property type="match status" value="1"/>
</dbReference>
<proteinExistence type="predicted"/>
<dbReference type="HOGENOM" id="CLU_014322_12_1_7"/>
<dbReference type="EC" id="3.5.1.28" evidence="2"/>
<keyword evidence="7" id="KW-1185">Reference proteome</keyword>
<evidence type="ECO:0000256" key="3">
    <source>
        <dbReference type="ARBA" id="ARBA00022801"/>
    </source>
</evidence>
<keyword evidence="4" id="KW-0732">Signal</keyword>
<dbReference type="InterPro" id="IPR050695">
    <property type="entry name" value="N-acetylmuramoyl_amidase_3"/>
</dbReference>